<organism evidence="1">
    <name type="scientific">mine drainage metagenome</name>
    <dbReference type="NCBI Taxonomy" id="410659"/>
    <lineage>
        <taxon>unclassified sequences</taxon>
        <taxon>metagenomes</taxon>
        <taxon>ecological metagenomes</taxon>
    </lineage>
</organism>
<dbReference type="AlphaFoldDB" id="A0A1J5PLQ7"/>
<reference evidence="1" key="1">
    <citation type="submission" date="2016-10" db="EMBL/GenBank/DDBJ databases">
        <title>Sequence of Gallionella enrichment culture.</title>
        <authorList>
            <person name="Poehlein A."/>
            <person name="Muehling M."/>
            <person name="Daniel R."/>
        </authorList>
    </citation>
    <scope>NUCLEOTIDE SEQUENCE</scope>
</reference>
<gene>
    <name evidence="1" type="ORF">GALL_462810</name>
</gene>
<sequence>MAAWLGIAMVAKVVVTVVVMVGVDTGVASFASGTFAATATHPGRATFGTWAPARVAGVAAAPGTWTLAVTHPCQHLGAGGFGGCLHHLAARWFAGSAPDGLATHGDGFSFFTGLGHEFFDDLYRNILLGEAFNGLHETFFVKAHKVDGLTVGTGAPCAANAVHIVFTDVGDVVIDHMRQIVNVDAARRNVGCHQGTDIAALEIGQGLGAGGLTFVAMQRHGMNPVFAQKLGHIVGTEFGPGKHQHLAPVVLLNDVGQQGFLFTATHRMYQLGNALHGGVAWRDLHTLRIFQQGGREFADFVAEGG</sequence>
<protein>
    <submittedName>
        <fullName evidence="1">Uncharacterized protein</fullName>
    </submittedName>
</protein>
<name>A0A1J5PLQ7_9ZZZZ</name>
<comment type="caution">
    <text evidence="1">The sequence shown here is derived from an EMBL/GenBank/DDBJ whole genome shotgun (WGS) entry which is preliminary data.</text>
</comment>
<evidence type="ECO:0000313" key="1">
    <source>
        <dbReference type="EMBL" id="OIQ72098.1"/>
    </source>
</evidence>
<accession>A0A1J5PLQ7</accession>
<proteinExistence type="predicted"/>
<dbReference type="AntiFam" id="ANF00149">
    <property type="entry name" value="Shadow ORF (opposite cshA)"/>
</dbReference>
<dbReference type="EMBL" id="MLJW01003418">
    <property type="protein sequence ID" value="OIQ72098.1"/>
    <property type="molecule type" value="Genomic_DNA"/>
</dbReference>